<dbReference type="PANTHER" id="PTHR34223:SF51">
    <property type="entry name" value="OS06G0556300 PROTEIN"/>
    <property type="match status" value="1"/>
</dbReference>
<gene>
    <name evidence="3" type="ORF">PVAP13_1KG288105</name>
</gene>
<dbReference type="Gene3D" id="1.20.1280.50">
    <property type="match status" value="1"/>
</dbReference>
<accession>A0A8T0XNB1</accession>
<protein>
    <recommendedName>
        <fullName evidence="2">F-box domain-containing protein</fullName>
    </recommendedName>
</protein>
<dbReference type="AlphaFoldDB" id="A0A8T0XNB1"/>
<dbReference type="PANTHER" id="PTHR34223">
    <property type="entry name" value="OS11G0201299 PROTEIN"/>
    <property type="match status" value="1"/>
</dbReference>
<feature type="domain" description="F-box" evidence="2">
    <location>
        <begin position="103"/>
        <end position="137"/>
    </location>
</feature>
<dbReference type="InterPro" id="IPR053197">
    <property type="entry name" value="F-box_SCFL_complex_component"/>
</dbReference>
<dbReference type="Proteomes" id="UP000823388">
    <property type="component" value="Chromosome 1K"/>
</dbReference>
<feature type="region of interest" description="Disordered" evidence="1">
    <location>
        <begin position="13"/>
        <end position="100"/>
    </location>
</feature>
<dbReference type="PROSITE" id="PS50181">
    <property type="entry name" value="FBOX"/>
    <property type="match status" value="1"/>
</dbReference>
<evidence type="ECO:0000256" key="1">
    <source>
        <dbReference type="SAM" id="MobiDB-lite"/>
    </source>
</evidence>
<feature type="compositionally biased region" description="Polar residues" evidence="1">
    <location>
        <begin position="70"/>
        <end position="79"/>
    </location>
</feature>
<dbReference type="EMBL" id="CM029037">
    <property type="protein sequence ID" value="KAG2658653.1"/>
    <property type="molecule type" value="Genomic_DNA"/>
</dbReference>
<evidence type="ECO:0000313" key="4">
    <source>
        <dbReference type="Proteomes" id="UP000823388"/>
    </source>
</evidence>
<dbReference type="InterPro" id="IPR036047">
    <property type="entry name" value="F-box-like_dom_sf"/>
</dbReference>
<name>A0A8T0XNB1_PANVG</name>
<keyword evidence="4" id="KW-1185">Reference proteome</keyword>
<feature type="compositionally biased region" description="Polar residues" evidence="1">
    <location>
        <begin position="37"/>
        <end position="46"/>
    </location>
</feature>
<evidence type="ECO:0000259" key="2">
    <source>
        <dbReference type="PROSITE" id="PS50181"/>
    </source>
</evidence>
<dbReference type="SUPFAM" id="SSF81383">
    <property type="entry name" value="F-box domain"/>
    <property type="match status" value="1"/>
</dbReference>
<reference evidence="3" key="1">
    <citation type="submission" date="2020-05" db="EMBL/GenBank/DDBJ databases">
        <title>WGS assembly of Panicum virgatum.</title>
        <authorList>
            <person name="Lovell J.T."/>
            <person name="Jenkins J."/>
            <person name="Shu S."/>
            <person name="Juenger T.E."/>
            <person name="Schmutz J."/>
        </authorList>
    </citation>
    <scope>NUCLEOTIDE SEQUENCE</scope>
    <source>
        <strain evidence="3">AP13</strain>
    </source>
</reference>
<evidence type="ECO:0000313" key="3">
    <source>
        <dbReference type="EMBL" id="KAG2658653.1"/>
    </source>
</evidence>
<comment type="caution">
    <text evidence="3">The sequence shown here is derived from an EMBL/GenBank/DDBJ whole genome shotgun (WGS) entry which is preliminary data.</text>
</comment>
<proteinExistence type="predicted"/>
<dbReference type="InterPro" id="IPR001810">
    <property type="entry name" value="F-box_dom"/>
</dbReference>
<sequence>MFWKDIEDGRGNDRWALAIQKTGDKDGPGPSFHSDLRQSGSNTAAVSCSAELVRRHRRRPSSSRVAGESSHPSSNGLESESSKKMDAAPPRQRPRLPLPGAAADVLESLPPDLLNAILSRLPLRDAVRTSALARAWRRRWQSVPSLKFEWDGRENPGAVTGVLWRYSCPVREFRH</sequence>
<organism evidence="3 4">
    <name type="scientific">Panicum virgatum</name>
    <name type="common">Blackwell switchgrass</name>
    <dbReference type="NCBI Taxonomy" id="38727"/>
    <lineage>
        <taxon>Eukaryota</taxon>
        <taxon>Viridiplantae</taxon>
        <taxon>Streptophyta</taxon>
        <taxon>Embryophyta</taxon>
        <taxon>Tracheophyta</taxon>
        <taxon>Spermatophyta</taxon>
        <taxon>Magnoliopsida</taxon>
        <taxon>Liliopsida</taxon>
        <taxon>Poales</taxon>
        <taxon>Poaceae</taxon>
        <taxon>PACMAD clade</taxon>
        <taxon>Panicoideae</taxon>
        <taxon>Panicodae</taxon>
        <taxon>Paniceae</taxon>
        <taxon>Panicinae</taxon>
        <taxon>Panicum</taxon>
        <taxon>Panicum sect. Hiantes</taxon>
    </lineage>
</organism>
<dbReference type="Pfam" id="PF00646">
    <property type="entry name" value="F-box"/>
    <property type="match status" value="1"/>
</dbReference>